<organism evidence="1 2">
    <name type="scientific">Leptospira borgpetersenii serovar Javanica str. UI 09931</name>
    <dbReference type="NCBI Taxonomy" id="1049767"/>
    <lineage>
        <taxon>Bacteria</taxon>
        <taxon>Pseudomonadati</taxon>
        <taxon>Spirochaetota</taxon>
        <taxon>Spirochaetia</taxon>
        <taxon>Leptospirales</taxon>
        <taxon>Leptospiraceae</taxon>
        <taxon>Leptospira</taxon>
    </lineage>
</organism>
<dbReference type="EMBL" id="AHNP02000014">
    <property type="protein sequence ID" value="EPG55917.1"/>
    <property type="molecule type" value="Genomic_DNA"/>
</dbReference>
<evidence type="ECO:0000313" key="1">
    <source>
        <dbReference type="EMBL" id="EPG55917.1"/>
    </source>
</evidence>
<protein>
    <submittedName>
        <fullName evidence="1">Uncharacterized protein</fullName>
    </submittedName>
</protein>
<gene>
    <name evidence="1" type="ORF">LEP1GSC103_0867</name>
</gene>
<evidence type="ECO:0000313" key="2">
    <source>
        <dbReference type="Proteomes" id="UP000014570"/>
    </source>
</evidence>
<accession>A0AAV3J6N9</accession>
<reference evidence="1 2" key="1">
    <citation type="submission" date="2013-04" db="EMBL/GenBank/DDBJ databases">
        <authorList>
            <person name="Harkins D.M."/>
            <person name="Durkin A.S."/>
            <person name="Brinkac L.M."/>
            <person name="Haft D.H."/>
            <person name="Selengut J.D."/>
            <person name="Sanka R."/>
            <person name="DePew J."/>
            <person name="Purushe J."/>
            <person name="Chanthongthip A."/>
            <person name="Lattana O."/>
            <person name="Phetsouvanh R."/>
            <person name="Newton P.N."/>
            <person name="Vinetz J.M."/>
            <person name="Sutton G.G."/>
            <person name="Nierman W.C."/>
            <person name="Fouts D.E."/>
        </authorList>
    </citation>
    <scope>NUCLEOTIDE SEQUENCE [LARGE SCALE GENOMIC DNA]</scope>
    <source>
        <strain evidence="1 2">UI 09931</strain>
    </source>
</reference>
<dbReference type="AlphaFoldDB" id="A0AAV3J6N9"/>
<proteinExistence type="predicted"/>
<name>A0AAV3J6N9_LEPBO</name>
<sequence>MRLNGGILLISRRFSDGRKYDLEEWNVMKRIFKIEGRKFRKMR</sequence>
<dbReference type="Proteomes" id="UP000014570">
    <property type="component" value="Unassembled WGS sequence"/>
</dbReference>
<comment type="caution">
    <text evidence="1">The sequence shown here is derived from an EMBL/GenBank/DDBJ whole genome shotgun (WGS) entry which is preliminary data.</text>
</comment>